<dbReference type="GeneID" id="94194527"/>
<feature type="region of interest" description="Disordered" evidence="4">
    <location>
        <begin position="1"/>
        <end position="133"/>
    </location>
</feature>
<feature type="compositionally biased region" description="Basic and acidic residues" evidence="4">
    <location>
        <begin position="186"/>
        <end position="195"/>
    </location>
</feature>
<dbReference type="PANTHER" id="PTHR12687">
    <property type="entry name" value="NUCLEOLAR COMPLEX 2 AND RAD4-RELATED"/>
    <property type="match status" value="1"/>
</dbReference>
<evidence type="ECO:0000256" key="1">
    <source>
        <dbReference type="ARBA" id="ARBA00004123"/>
    </source>
</evidence>
<dbReference type="GO" id="GO:0030691">
    <property type="term" value="C:Noc2p-Noc3p complex"/>
    <property type="evidence" value="ECO:0007669"/>
    <property type="project" value="TreeGrafter"/>
</dbReference>
<reference evidence="5 6" key="1">
    <citation type="submission" date="2021-06" db="EMBL/GenBank/DDBJ databases">
        <title>Genome sequence of Babesia caballi.</title>
        <authorList>
            <person name="Yamagishi J."/>
            <person name="Kidaka T."/>
            <person name="Ochi A."/>
        </authorList>
    </citation>
    <scope>NUCLEOTIDE SEQUENCE [LARGE SCALE GENOMIC DNA]</scope>
    <source>
        <strain evidence="5">USDA-D6B2</strain>
    </source>
</reference>
<dbReference type="Proteomes" id="UP001497744">
    <property type="component" value="Unassembled WGS sequence"/>
</dbReference>
<dbReference type="AlphaFoldDB" id="A0AAV4LSB0"/>
<dbReference type="GO" id="GO:0030690">
    <property type="term" value="C:Noc1p-Noc2p complex"/>
    <property type="evidence" value="ECO:0007669"/>
    <property type="project" value="TreeGrafter"/>
</dbReference>
<keyword evidence="6" id="KW-1185">Reference proteome</keyword>
<dbReference type="EMBL" id="BPLF01000002">
    <property type="protein sequence ID" value="GIX63046.1"/>
    <property type="molecule type" value="Genomic_DNA"/>
</dbReference>
<name>A0AAV4LSB0_BABCB</name>
<gene>
    <name evidence="5" type="ORF">BcabD6B2_24810</name>
</gene>
<dbReference type="InterPro" id="IPR005343">
    <property type="entry name" value="Noc2"/>
</dbReference>
<evidence type="ECO:0000313" key="6">
    <source>
        <dbReference type="Proteomes" id="UP001497744"/>
    </source>
</evidence>
<dbReference type="PANTHER" id="PTHR12687:SF4">
    <property type="entry name" value="NUCLEOLAR COMPLEX PROTEIN 2 HOMOLOG"/>
    <property type="match status" value="1"/>
</dbReference>
<proteinExistence type="inferred from homology"/>
<sequence>METNIVNSRKRRAGKADRTKGQVKQKISKKRSEVRVKPLKAASVVEKGVDKGVEESEEDDIDAVANSEGEDSERESEEGSDGAAGDDSEPSDLSDYDMEDVSDDESDSDSGSENLEFSDPEDSGSELEGDLEPGCRTISTEAAETMVKHARKLGDGAVRRIVGVYGSFIRRAALQQSPTPPAVPSDAKEKAEGRKGARQRRQRRGLMASRSLSKFRDTANRYAPSSTDVYNYVVIEAFSVVEQYVKAAELAFSNARIADVATLFRRFLSSALVQLGFRFEDLDLCRCALNMIGSNAIMPWVVSLKSLHREVVKVACSLLTHHGERAVRVHALQVLQAYLRCLKEDKYHRILISQPPATGLKVERLSSQQAKTFCNRSLNFLLNRSYRTQISASSIDRTLGNFGLFKLSQNCLAELYNEAATANLYTFVFKSIRDLGINVRREWLAANDKKKRTRTPKKDSSSHGIVLPVYSWGFVEAVNVWVTVLVRCRDRLEALSYPLVTVITAAVKAKLPQIGYMPFVLHMITAQNQLADGLERFVPVASCVFNLLEQLRAKDIDKMRRVEAGTSRKLLDNADDIMVRLRLTKKQLHASETYRMLYRHVALVLTDHVGLVSLHPSFPEFSIPITVYLKRYLKGHKVDPGFRSSATKLLSLMEESASVVREKRSSLDLQKRAAPRLKLFASDAKAIPVHRYRMAQLLRYQHISREKVEGTLSAATL</sequence>
<dbReference type="RefSeq" id="XP_067715115.1">
    <property type="nucleotide sequence ID" value="XM_067859014.1"/>
</dbReference>
<organism evidence="5 6">
    <name type="scientific">Babesia caballi</name>
    <dbReference type="NCBI Taxonomy" id="5871"/>
    <lineage>
        <taxon>Eukaryota</taxon>
        <taxon>Sar</taxon>
        <taxon>Alveolata</taxon>
        <taxon>Apicomplexa</taxon>
        <taxon>Aconoidasida</taxon>
        <taxon>Piroplasmida</taxon>
        <taxon>Babesiidae</taxon>
        <taxon>Babesia</taxon>
    </lineage>
</organism>
<dbReference type="GO" id="GO:0005730">
    <property type="term" value="C:nucleolus"/>
    <property type="evidence" value="ECO:0007669"/>
    <property type="project" value="TreeGrafter"/>
</dbReference>
<dbReference type="GO" id="GO:0005654">
    <property type="term" value="C:nucleoplasm"/>
    <property type="evidence" value="ECO:0007669"/>
    <property type="project" value="TreeGrafter"/>
</dbReference>
<evidence type="ECO:0000256" key="4">
    <source>
        <dbReference type="SAM" id="MobiDB-lite"/>
    </source>
</evidence>
<protein>
    <submittedName>
        <fullName evidence="5">Immediate-early protein, putative</fullName>
    </submittedName>
</protein>
<comment type="similarity">
    <text evidence="2">Belongs to the NOC2 family.</text>
</comment>
<keyword evidence="3" id="KW-0539">Nucleus</keyword>
<accession>A0AAV4LSB0</accession>
<evidence type="ECO:0000313" key="5">
    <source>
        <dbReference type="EMBL" id="GIX63046.1"/>
    </source>
</evidence>
<comment type="subcellular location">
    <subcellularLocation>
        <location evidence="1">Nucleus</location>
    </subcellularLocation>
</comment>
<comment type="caution">
    <text evidence="5">The sequence shown here is derived from an EMBL/GenBank/DDBJ whole genome shotgun (WGS) entry which is preliminary data.</text>
</comment>
<dbReference type="GO" id="GO:0042273">
    <property type="term" value="P:ribosomal large subunit biogenesis"/>
    <property type="evidence" value="ECO:0007669"/>
    <property type="project" value="TreeGrafter"/>
</dbReference>
<evidence type="ECO:0000256" key="2">
    <source>
        <dbReference type="ARBA" id="ARBA00005907"/>
    </source>
</evidence>
<feature type="region of interest" description="Disordered" evidence="4">
    <location>
        <begin position="175"/>
        <end position="205"/>
    </location>
</feature>
<feature type="compositionally biased region" description="Acidic residues" evidence="4">
    <location>
        <begin position="55"/>
        <end position="131"/>
    </location>
</feature>
<evidence type="ECO:0000256" key="3">
    <source>
        <dbReference type="ARBA" id="ARBA00023242"/>
    </source>
</evidence>
<dbReference type="Pfam" id="PF03715">
    <property type="entry name" value="Noc2"/>
    <property type="match status" value="1"/>
</dbReference>